<comment type="caution">
    <text evidence="1">The sequence shown here is derived from an EMBL/GenBank/DDBJ whole genome shotgun (WGS) entry which is preliminary data.</text>
</comment>
<evidence type="ECO:0000313" key="2">
    <source>
        <dbReference type="Proteomes" id="UP001054945"/>
    </source>
</evidence>
<reference evidence="1 2" key="1">
    <citation type="submission" date="2021-06" db="EMBL/GenBank/DDBJ databases">
        <title>Caerostris extrusa draft genome.</title>
        <authorList>
            <person name="Kono N."/>
            <person name="Arakawa K."/>
        </authorList>
    </citation>
    <scope>NUCLEOTIDE SEQUENCE [LARGE SCALE GENOMIC DNA]</scope>
</reference>
<proteinExistence type="predicted"/>
<evidence type="ECO:0000313" key="1">
    <source>
        <dbReference type="EMBL" id="GIY07864.1"/>
    </source>
</evidence>
<sequence length="145" mass="16277">MFLILRFSICKNGRYISWNFLGLETCIYIAREENWKIVPSNPRTEMQSSLDNPNGFPHQLPSVNIPINDVSINDVPINDVPIRPKEILYLSNESYCVSDPSICAPNEQVHITNSGGCSPKIFIPSIVSGKEWIVKNLLCPVVTSD</sequence>
<name>A0AAV4QEQ9_CAEEX</name>
<dbReference type="AlphaFoldDB" id="A0AAV4QEQ9"/>
<dbReference type="EMBL" id="BPLR01006166">
    <property type="protein sequence ID" value="GIY07864.1"/>
    <property type="molecule type" value="Genomic_DNA"/>
</dbReference>
<accession>A0AAV4QEQ9</accession>
<organism evidence="1 2">
    <name type="scientific">Caerostris extrusa</name>
    <name type="common">Bark spider</name>
    <name type="synonym">Caerostris bankana</name>
    <dbReference type="NCBI Taxonomy" id="172846"/>
    <lineage>
        <taxon>Eukaryota</taxon>
        <taxon>Metazoa</taxon>
        <taxon>Ecdysozoa</taxon>
        <taxon>Arthropoda</taxon>
        <taxon>Chelicerata</taxon>
        <taxon>Arachnida</taxon>
        <taxon>Araneae</taxon>
        <taxon>Araneomorphae</taxon>
        <taxon>Entelegynae</taxon>
        <taxon>Araneoidea</taxon>
        <taxon>Araneidae</taxon>
        <taxon>Caerostris</taxon>
    </lineage>
</organism>
<keyword evidence="2" id="KW-1185">Reference proteome</keyword>
<dbReference type="Proteomes" id="UP001054945">
    <property type="component" value="Unassembled WGS sequence"/>
</dbReference>
<protein>
    <submittedName>
        <fullName evidence="1">Uncharacterized protein</fullName>
    </submittedName>
</protein>
<gene>
    <name evidence="1" type="ORF">CEXT_78211</name>
</gene>